<keyword evidence="2" id="KW-0732">Signal</keyword>
<evidence type="ECO:0000313" key="3">
    <source>
        <dbReference type="EMBL" id="RDK45996.1"/>
    </source>
</evidence>
<keyword evidence="1" id="KW-1133">Transmembrane helix</keyword>
<dbReference type="Proteomes" id="UP000254937">
    <property type="component" value="Unassembled WGS sequence"/>
</dbReference>
<dbReference type="EMBL" id="KZ851846">
    <property type="protein sequence ID" value="RDK45996.1"/>
    <property type="molecule type" value="Genomic_DNA"/>
</dbReference>
<keyword evidence="4" id="KW-1185">Reference proteome</keyword>
<dbReference type="AlphaFoldDB" id="A0A370PUY2"/>
<organism evidence="3 4">
    <name type="scientific">Aspergillus phoenicis ATCC 13157</name>
    <dbReference type="NCBI Taxonomy" id="1353007"/>
    <lineage>
        <taxon>Eukaryota</taxon>
        <taxon>Fungi</taxon>
        <taxon>Dikarya</taxon>
        <taxon>Ascomycota</taxon>
        <taxon>Pezizomycotina</taxon>
        <taxon>Eurotiomycetes</taxon>
        <taxon>Eurotiomycetidae</taxon>
        <taxon>Eurotiales</taxon>
        <taxon>Aspergillaceae</taxon>
        <taxon>Aspergillus</taxon>
    </lineage>
</organism>
<reference evidence="3 4" key="1">
    <citation type="submission" date="2018-07" db="EMBL/GenBank/DDBJ databases">
        <title>Section-level genome sequencing of Aspergillus section Nigri to investigate inter- and intra-species variation.</title>
        <authorList>
            <consortium name="DOE Joint Genome Institute"/>
            <person name="Vesth T.C."/>
            <person name="Nybo J.L."/>
            <person name="Theobald S."/>
            <person name="Frisvad J.C."/>
            <person name="Larsen T.O."/>
            <person name="Nielsen K.F."/>
            <person name="Hoof J.B."/>
            <person name="Brandl J."/>
            <person name="Salamov A."/>
            <person name="Riley R."/>
            <person name="Gladden J.M."/>
            <person name="Phatale P."/>
            <person name="Nielsen M.T."/>
            <person name="Lyhne E.K."/>
            <person name="Kogle M.E."/>
            <person name="Strasser K."/>
            <person name="McDonnell E."/>
            <person name="Barry K."/>
            <person name="Clum A."/>
            <person name="Chen C."/>
            <person name="Nolan M."/>
            <person name="Sandor L."/>
            <person name="Kuo A."/>
            <person name="Lipzen A."/>
            <person name="Hainaut M."/>
            <person name="Drula E."/>
            <person name="Tsang A."/>
            <person name="Magnuson J.K."/>
            <person name="Henrissat B."/>
            <person name="Wiebenga A."/>
            <person name="Simmons B.A."/>
            <person name="Makela M.R."/>
            <person name="De vries R.P."/>
            <person name="Grigoriev I.V."/>
            <person name="Mortensen U.H."/>
            <person name="Baker S.E."/>
            <person name="Andersen M.R."/>
        </authorList>
    </citation>
    <scope>NUCLEOTIDE SEQUENCE [LARGE SCALE GENOMIC DNA]</scope>
    <source>
        <strain evidence="3 4">ATCC 13157</strain>
    </source>
</reference>
<feature type="chain" id="PRO_5016845859" evidence="2">
    <location>
        <begin position="20"/>
        <end position="112"/>
    </location>
</feature>
<feature type="transmembrane region" description="Helical" evidence="1">
    <location>
        <begin position="80"/>
        <end position="101"/>
    </location>
</feature>
<gene>
    <name evidence="3" type="ORF">M752DRAFT_95943</name>
</gene>
<protein>
    <submittedName>
        <fullName evidence="3">Uncharacterized protein</fullName>
    </submittedName>
</protein>
<feature type="signal peptide" evidence="2">
    <location>
        <begin position="1"/>
        <end position="19"/>
    </location>
</feature>
<keyword evidence="1" id="KW-0812">Transmembrane</keyword>
<evidence type="ECO:0000256" key="2">
    <source>
        <dbReference type="SAM" id="SignalP"/>
    </source>
</evidence>
<proteinExistence type="predicted"/>
<evidence type="ECO:0000256" key="1">
    <source>
        <dbReference type="SAM" id="Phobius"/>
    </source>
</evidence>
<accession>A0A370PUY2</accession>
<evidence type="ECO:0000313" key="4">
    <source>
        <dbReference type="Proteomes" id="UP000254937"/>
    </source>
</evidence>
<name>A0A370PUY2_ASPPH</name>
<sequence length="112" mass="11917">MQFLLLLAATLSLGAGTLASPAPVPNSLDSRAYHWHGCGAGIECHSASDCYASEDCLKLALGSTDNIHCGQDSYPTACWAVSQIFLVAFFLFIFCSLIVAVECKKHCSDVSL</sequence>
<keyword evidence="1" id="KW-0472">Membrane</keyword>